<feature type="compositionally biased region" description="Polar residues" evidence="2">
    <location>
        <begin position="76"/>
        <end position="85"/>
    </location>
</feature>
<sequence length="545" mass="59569">MTSPKINMWLERARDELTRSELVELLTAIGKHLADHGEQPGIHTLLEGASRKSPAMLKFRTVTDGSPGPSSSVSPATANSDQRTSPYPKRPLTLTISHHQRGKPRRVSYKRSSRSPASARTDKDTDLASLLCMLCLETGKTTPFKYKADLVTHLLNFHLKNHCQWKCPQSGCGKPFDSTHGMKEHLKEAGHETIHCGKLEDLLEDCKTALCPQVVFACGAKVCREVFIVSDPSKPARIAATAKDYCKHIANHIVVGHEWSFSNRFRNLMRQDGVYEAFTARANNVEHFNWQPHTSFVLRKVLETRHFNAQDIELLVLWAGKLGFGSYSLPTSPIPTEPPLGISLPKESESCAWCNKSPTALLPPHPPHGIPFHGFSYSQASETPTGVASLPASSHVEFVAAQSEMGRSLTGIKGNLEGYPLGVSASFVSGQTAVPAGHGQLHINYPSTSQQPSTTRPASLMGDMHAPHEPLSGINDPLNGLPLAGTGSLFSAGQTAGAFGMRTNDPSAFQQAYTPRPDLVVDEYDAPHEVDQEDTPVWTRNTYDH</sequence>
<keyword evidence="1" id="KW-0479">Metal-binding</keyword>
<dbReference type="EMBL" id="LR026966">
    <property type="protein sequence ID" value="VBB76951.1"/>
    <property type="molecule type" value="Genomic_DNA"/>
</dbReference>
<reference evidence="4" key="1">
    <citation type="submission" date="2018-02" db="EMBL/GenBank/DDBJ databases">
        <authorList>
            <person name="Silar P."/>
        </authorList>
    </citation>
    <scope>NUCLEOTIDE SEQUENCE [LARGE SCALE GENOMIC DNA]</scope>
    <source>
        <strain evidence="4">T</strain>
    </source>
</reference>
<feature type="region of interest" description="Disordered" evidence="2">
    <location>
        <begin position="60"/>
        <end position="121"/>
    </location>
</feature>
<gene>
    <name evidence="4" type="ORF">PODCO_303315</name>
</gene>
<accession>A0ABY6S6F4</accession>
<name>A0ABY6S6F4_PODCO</name>
<dbReference type="PROSITE" id="PS50157">
    <property type="entry name" value="ZINC_FINGER_C2H2_2"/>
    <property type="match status" value="1"/>
</dbReference>
<dbReference type="Proteomes" id="UP000280685">
    <property type="component" value="Chromosome 3"/>
</dbReference>
<evidence type="ECO:0000259" key="3">
    <source>
        <dbReference type="PROSITE" id="PS50157"/>
    </source>
</evidence>
<protein>
    <recommendedName>
        <fullName evidence="3">C2H2-type domain-containing protein</fullName>
    </recommendedName>
</protein>
<evidence type="ECO:0000256" key="2">
    <source>
        <dbReference type="SAM" id="MobiDB-lite"/>
    </source>
</evidence>
<dbReference type="PROSITE" id="PS00028">
    <property type="entry name" value="ZINC_FINGER_C2H2_1"/>
    <property type="match status" value="1"/>
</dbReference>
<feature type="domain" description="C2H2-type" evidence="3">
    <location>
        <begin position="165"/>
        <end position="200"/>
    </location>
</feature>
<evidence type="ECO:0000313" key="4">
    <source>
        <dbReference type="EMBL" id="VBB76951.1"/>
    </source>
</evidence>
<feature type="compositionally biased region" description="Basic residues" evidence="2">
    <location>
        <begin position="98"/>
        <end position="113"/>
    </location>
</feature>
<keyword evidence="5" id="KW-1185">Reference proteome</keyword>
<evidence type="ECO:0000256" key="1">
    <source>
        <dbReference type="PROSITE-ProRule" id="PRU00042"/>
    </source>
</evidence>
<proteinExistence type="predicted"/>
<evidence type="ECO:0000313" key="5">
    <source>
        <dbReference type="Proteomes" id="UP000280685"/>
    </source>
</evidence>
<dbReference type="SMART" id="SM00355">
    <property type="entry name" value="ZnF_C2H2"/>
    <property type="match status" value="2"/>
</dbReference>
<dbReference type="InterPro" id="IPR013087">
    <property type="entry name" value="Znf_C2H2_type"/>
</dbReference>
<keyword evidence="1" id="KW-0862">Zinc</keyword>
<keyword evidence="1" id="KW-0863">Zinc-finger</keyword>
<feature type="compositionally biased region" description="Low complexity" evidence="2">
    <location>
        <begin position="65"/>
        <end position="75"/>
    </location>
</feature>
<organism evidence="4 5">
    <name type="scientific">Podospora comata</name>
    <dbReference type="NCBI Taxonomy" id="48703"/>
    <lineage>
        <taxon>Eukaryota</taxon>
        <taxon>Fungi</taxon>
        <taxon>Dikarya</taxon>
        <taxon>Ascomycota</taxon>
        <taxon>Pezizomycotina</taxon>
        <taxon>Sordariomycetes</taxon>
        <taxon>Sordariomycetidae</taxon>
        <taxon>Sordariales</taxon>
        <taxon>Podosporaceae</taxon>
        <taxon>Podospora</taxon>
    </lineage>
</organism>